<evidence type="ECO:0000256" key="1">
    <source>
        <dbReference type="SAM" id="Phobius"/>
    </source>
</evidence>
<organism evidence="3 4">
    <name type="scientific">Aspergillus parasiticus</name>
    <dbReference type="NCBI Taxonomy" id="5067"/>
    <lineage>
        <taxon>Eukaryota</taxon>
        <taxon>Fungi</taxon>
        <taxon>Dikarya</taxon>
        <taxon>Ascomycota</taxon>
        <taxon>Pezizomycotina</taxon>
        <taxon>Eurotiomycetes</taxon>
        <taxon>Eurotiomycetidae</taxon>
        <taxon>Eurotiales</taxon>
        <taxon>Aspergillaceae</taxon>
        <taxon>Aspergillus</taxon>
        <taxon>Aspergillus subgen. Circumdati</taxon>
    </lineage>
</organism>
<dbReference type="Pfam" id="PF06985">
    <property type="entry name" value="HET"/>
    <property type="match status" value="1"/>
</dbReference>
<evidence type="ECO:0000313" key="4">
    <source>
        <dbReference type="Proteomes" id="UP000326532"/>
    </source>
</evidence>
<evidence type="ECO:0000259" key="2">
    <source>
        <dbReference type="Pfam" id="PF06985"/>
    </source>
</evidence>
<dbReference type="EMBL" id="ML735029">
    <property type="protein sequence ID" value="KAB8201034.1"/>
    <property type="molecule type" value="Genomic_DNA"/>
</dbReference>
<keyword evidence="1" id="KW-1133">Transmembrane helix</keyword>
<dbReference type="AlphaFoldDB" id="A0A5N6D727"/>
<dbReference type="OMA" id="MDWSLPC"/>
<sequence>MPSSMTSKSQLYQALVQNTREIRLVSVTDGSLTTENPDLINCRYQVFELDKAPPYHALSYTWGDPTFPATILLNGVEIQVTRNLHFALKRLQRLHDVQYIWIDAICIDQSNILEKNYQVPLMGQIYSGACFVLVCLGDEADDSALAMDTFADWARAKSKVVEIYRSSPRPYIRYEFFSELLKQMDDPFALRKQTSLQKLCSRPYWKRLWILQEIQRAKEVRIYCGPGTKYVNWRTICQMLGHLIWLFDSERFTSPEHDMSVVEAANNLYYNIYSRLRNVLMLSQEIHLDLDTLYRLTDGSLASNPLDRIYGFINLASQQPLNLVPDYHLTPAELYRDFVLLEIERTDQVNIVCLSQTNMAARVTPELPSWVPDLQVKPVRGFSQYRQFEAGRGLPLSVSFHKGKTTMRMVGIRCGKVTHVDPPGLGYSNSALDRRYALALTQCAAPAANGVSLVQALFRTVFFESTLLHSYPETDGPPDYGQGLPDLYWCFVNFFHYLSDYPTDTWQFLSDFAEVLCQFPGFLDRLFDLTMAPQHSPSHLMNITNLLLATLKSRNIHTGISDVPIRESNMSVIYPILAVLFTLGYSETVSYLALVRQAKALRTYAENYGFIIIDDGYIGTGPGDVQVNDVVCVFPGLRAPAVLRPRGNDWGLVGDCYIDGMMQGEMVNTRETEVFNIL</sequence>
<dbReference type="InterPro" id="IPR010730">
    <property type="entry name" value="HET"/>
</dbReference>
<keyword evidence="1" id="KW-0812">Transmembrane</keyword>
<accession>A0A5N6D727</accession>
<dbReference type="VEuPathDB" id="FungiDB:BDV34DRAFT_229751"/>
<name>A0A5N6D727_ASPPA</name>
<gene>
    <name evidence="3" type="ORF">BDV34DRAFT_229751</name>
</gene>
<keyword evidence="1" id="KW-0472">Membrane</keyword>
<keyword evidence="4" id="KW-1185">Reference proteome</keyword>
<dbReference type="PANTHER" id="PTHR24148">
    <property type="entry name" value="ANKYRIN REPEAT DOMAIN-CONTAINING PROTEIN 39 HOMOLOG-RELATED"/>
    <property type="match status" value="1"/>
</dbReference>
<feature type="domain" description="Heterokaryon incompatibility" evidence="2">
    <location>
        <begin position="55"/>
        <end position="213"/>
    </location>
</feature>
<dbReference type="Proteomes" id="UP000326532">
    <property type="component" value="Unassembled WGS sequence"/>
</dbReference>
<dbReference type="Pfam" id="PF26639">
    <property type="entry name" value="Het-6_barrel"/>
    <property type="match status" value="1"/>
</dbReference>
<feature type="transmembrane region" description="Helical" evidence="1">
    <location>
        <begin position="572"/>
        <end position="594"/>
    </location>
</feature>
<dbReference type="InterPro" id="IPR052895">
    <property type="entry name" value="HetReg/Transcr_Mod"/>
</dbReference>
<dbReference type="PANTHER" id="PTHR24148:SF73">
    <property type="entry name" value="HET DOMAIN PROTEIN (AFU_ORTHOLOGUE AFUA_8G01020)"/>
    <property type="match status" value="1"/>
</dbReference>
<reference evidence="3 4" key="1">
    <citation type="submission" date="2019-04" db="EMBL/GenBank/DDBJ databases">
        <title>Fungal friends and foes A comparative genomics study of 23 Aspergillus species from section Flavi.</title>
        <authorList>
            <consortium name="DOE Joint Genome Institute"/>
            <person name="Kjaerbolling I."/>
            <person name="Vesth T.C."/>
            <person name="Frisvad J.C."/>
            <person name="Nybo J.L."/>
            <person name="Theobald S."/>
            <person name="Kildgaard S."/>
            <person name="Petersen T.I."/>
            <person name="Kuo A."/>
            <person name="Sato A."/>
            <person name="Lyhne E.K."/>
            <person name="Kogle M.E."/>
            <person name="Wiebenga A."/>
            <person name="Kun R.S."/>
            <person name="Lubbers R.J."/>
            <person name="Makela M.R."/>
            <person name="Barry K."/>
            <person name="Chovatia M."/>
            <person name="Clum A."/>
            <person name="Daum C."/>
            <person name="Haridas S."/>
            <person name="He G."/>
            <person name="LaButti K."/>
            <person name="Lipzen A."/>
            <person name="Mondo S."/>
            <person name="Pangilinan J."/>
            <person name="Riley R."/>
            <person name="Salamov A."/>
            <person name="Simmons B.A."/>
            <person name="Magnuson J.K."/>
            <person name="Henrissat B."/>
            <person name="Mortensen U.H."/>
            <person name="Larsen T.O."/>
            <person name="De vries R.P."/>
            <person name="Grigoriev I.V."/>
            <person name="Machida M."/>
            <person name="Baker S.E."/>
            <person name="Andersen M.R."/>
        </authorList>
    </citation>
    <scope>NUCLEOTIDE SEQUENCE [LARGE SCALE GENOMIC DNA]</scope>
    <source>
        <strain evidence="3 4">CBS 117618</strain>
    </source>
</reference>
<evidence type="ECO:0000313" key="3">
    <source>
        <dbReference type="EMBL" id="KAB8201034.1"/>
    </source>
</evidence>
<protein>
    <submittedName>
        <fullName evidence="3">Heterokaryon incompatibility protein-domain-containing protein</fullName>
    </submittedName>
</protein>
<proteinExistence type="predicted"/>